<name>A0A8H6HGD1_9AGAR</name>
<feature type="compositionally biased region" description="Basic residues" evidence="1">
    <location>
        <begin position="1"/>
        <end position="12"/>
    </location>
</feature>
<evidence type="ECO:0000313" key="3">
    <source>
        <dbReference type="EMBL" id="KAF6745328.1"/>
    </source>
</evidence>
<dbReference type="OrthoDB" id="3040861at2759"/>
<evidence type="ECO:0000313" key="4">
    <source>
        <dbReference type="Proteomes" id="UP000521943"/>
    </source>
</evidence>
<feature type="compositionally biased region" description="Low complexity" evidence="1">
    <location>
        <begin position="13"/>
        <end position="27"/>
    </location>
</feature>
<dbReference type="Pfam" id="PF20231">
    <property type="entry name" value="DUF6589"/>
    <property type="match status" value="1"/>
</dbReference>
<feature type="region of interest" description="Disordered" evidence="1">
    <location>
        <begin position="627"/>
        <end position="688"/>
    </location>
</feature>
<feature type="compositionally biased region" description="Acidic residues" evidence="1">
    <location>
        <begin position="648"/>
        <end position="662"/>
    </location>
</feature>
<feature type="region of interest" description="Disordered" evidence="1">
    <location>
        <begin position="921"/>
        <end position="942"/>
    </location>
</feature>
<proteinExistence type="predicted"/>
<feature type="compositionally biased region" description="Polar residues" evidence="1">
    <location>
        <begin position="67"/>
        <end position="76"/>
    </location>
</feature>
<organism evidence="3 4">
    <name type="scientific">Ephemerocybe angulata</name>
    <dbReference type="NCBI Taxonomy" id="980116"/>
    <lineage>
        <taxon>Eukaryota</taxon>
        <taxon>Fungi</taxon>
        <taxon>Dikarya</taxon>
        <taxon>Basidiomycota</taxon>
        <taxon>Agaricomycotina</taxon>
        <taxon>Agaricomycetes</taxon>
        <taxon>Agaricomycetidae</taxon>
        <taxon>Agaricales</taxon>
        <taxon>Agaricineae</taxon>
        <taxon>Psathyrellaceae</taxon>
        <taxon>Ephemerocybe</taxon>
    </lineage>
</organism>
<dbReference type="InterPro" id="IPR046496">
    <property type="entry name" value="DUF6589"/>
</dbReference>
<dbReference type="AlphaFoldDB" id="A0A8H6HGD1"/>
<protein>
    <recommendedName>
        <fullName evidence="2">DUF6589 domain-containing protein</fullName>
    </recommendedName>
</protein>
<evidence type="ECO:0000259" key="2">
    <source>
        <dbReference type="Pfam" id="PF20231"/>
    </source>
</evidence>
<feature type="compositionally biased region" description="Acidic residues" evidence="1">
    <location>
        <begin position="922"/>
        <end position="942"/>
    </location>
</feature>
<feature type="domain" description="DUF6589" evidence="2">
    <location>
        <begin position="366"/>
        <end position="838"/>
    </location>
</feature>
<feature type="region of interest" description="Disordered" evidence="1">
    <location>
        <begin position="1"/>
        <end position="87"/>
    </location>
</feature>
<dbReference type="EMBL" id="JACGCI010000107">
    <property type="protein sequence ID" value="KAF6745328.1"/>
    <property type="molecule type" value="Genomic_DNA"/>
</dbReference>
<dbReference type="Proteomes" id="UP000521943">
    <property type="component" value="Unassembled WGS sequence"/>
</dbReference>
<comment type="caution">
    <text evidence="3">The sequence shown here is derived from an EMBL/GenBank/DDBJ whole genome shotgun (WGS) entry which is preliminary data.</text>
</comment>
<sequence length="942" mass="104210">MVKNKKSKKKGNKAPGAAAPQAIPAGGRRTRNSVNAGVVEGQSGVAGGPMEGIEGEDGPEQVAGPSRATQNAQATPRTRGDKRSLPQKVSDLLRNCGISPFDILNTIVDESLPQFESYRRPFYSNDNDRLTTFLTTISKSPRGKSKLEAWITSSTGVKFVGDAIGREMDELQPAYTLKGLRDITPEYIQDREADCFEQDAPFTMALLRAAAETKRQAAENTKKTPDRVCNSIMRQLLYQRSNRCLGFPAEFGFFLWATGSSRAAIEAAHTCGLSVRYQSVLNGLEMLSTHCMGLATATASGFHAFCYDNINLSTSIHVEQRGATNTPGKVTSGTFGIVYPLPNATPEAMLLQPILDNMRNPNYPGLSFEKDLEPSPDQLASILHQFEVHLIKIFDKYSPDDFTLADYDDPCLQHKPRHVIPSGRTPFHPIRVSTTEEASIKGNLKYQQEVYVDLFGLDPEKLSKYAIPSINDQLTNSRIRSGQILRVDDINDFHRRRIFQLAMGLFHAALNLVWAMLHVHRGSSTQLATIAFWIIVLEKVRLSGAKPDYHTAYAFLIQILEGVVLSAWKEICLLQDPTLTDDEKKNATATQKTKAFEKYAKSEPLASDLVQKAEALLSTYITPLPQPYTSLADDDESGSDTDSSTLDLESEEGYSGSEDDEASHEPEPAPSKSTIPPPVATGIENNPTKDKVHQNLRLLIRDTLYLLELVSAVKDGDIGRIEDILPHLAMIFRGAGSNNYCTEILHLVQCLKYMWPGSFADVMREIMIVNPSGIPGKNLATDINMEYTIREIKTLIIEKGLESTWDHVGDVSAAIENLKEIKRKIAAVLKLPHQNKGHRDVDTRSLVLRVAEKVEQEGLLKCKRNRKGNAKALSMPDLLESGGKKIRATIVTFNKKFKDFVAGQDMPGEEDELPPLGLAVFAEDDDEPPNEDEDLDLDSDLE</sequence>
<reference evidence="3 4" key="1">
    <citation type="submission" date="2020-07" db="EMBL/GenBank/DDBJ databases">
        <title>Comparative genomics of pyrophilous fungi reveals a link between fire events and developmental genes.</title>
        <authorList>
            <consortium name="DOE Joint Genome Institute"/>
            <person name="Steindorff A.S."/>
            <person name="Carver A."/>
            <person name="Calhoun S."/>
            <person name="Stillman K."/>
            <person name="Liu H."/>
            <person name="Lipzen A."/>
            <person name="Pangilinan J."/>
            <person name="Labutti K."/>
            <person name="Bruns T.D."/>
            <person name="Grigoriev I.V."/>
        </authorList>
    </citation>
    <scope>NUCLEOTIDE SEQUENCE [LARGE SCALE GENOMIC DNA]</scope>
    <source>
        <strain evidence="3 4">CBS 144469</strain>
    </source>
</reference>
<gene>
    <name evidence="3" type="ORF">DFP72DRAFT_926386</name>
</gene>
<accession>A0A8H6HGD1</accession>
<keyword evidence="4" id="KW-1185">Reference proteome</keyword>
<evidence type="ECO:0000256" key="1">
    <source>
        <dbReference type="SAM" id="MobiDB-lite"/>
    </source>
</evidence>